<dbReference type="PANTHER" id="PTHR43884">
    <property type="entry name" value="ACYL-COA DEHYDROGENASE"/>
    <property type="match status" value="1"/>
</dbReference>
<accession>A0A7X6K6S8</accession>
<keyword evidence="1" id="KW-0285">Flavoprotein</keyword>
<dbReference type="PANTHER" id="PTHR43884:SF20">
    <property type="entry name" value="ACYL-COA DEHYDROGENASE FADE28"/>
    <property type="match status" value="1"/>
</dbReference>
<protein>
    <submittedName>
        <fullName evidence="5">Acyl-CoA dehydrogenase</fullName>
    </submittedName>
</protein>
<gene>
    <name evidence="5" type="ORF">HGG74_15375</name>
</gene>
<proteinExistence type="predicted"/>
<dbReference type="Pfam" id="PF00441">
    <property type="entry name" value="Acyl-CoA_dh_1"/>
    <property type="match status" value="1"/>
</dbReference>
<organism evidence="5 6">
    <name type="scientific">Arthrobacter mobilis</name>
    <dbReference type="NCBI Taxonomy" id="2724944"/>
    <lineage>
        <taxon>Bacteria</taxon>
        <taxon>Bacillati</taxon>
        <taxon>Actinomycetota</taxon>
        <taxon>Actinomycetes</taxon>
        <taxon>Micrococcales</taxon>
        <taxon>Micrococcaceae</taxon>
        <taxon>Arthrobacter</taxon>
    </lineage>
</organism>
<dbReference type="SUPFAM" id="SSF47203">
    <property type="entry name" value="Acyl-CoA dehydrogenase C-terminal domain-like"/>
    <property type="match status" value="1"/>
</dbReference>
<keyword evidence="6" id="KW-1185">Reference proteome</keyword>
<evidence type="ECO:0000259" key="4">
    <source>
        <dbReference type="Pfam" id="PF00441"/>
    </source>
</evidence>
<dbReference type="GO" id="GO:0003995">
    <property type="term" value="F:acyl-CoA dehydrogenase activity"/>
    <property type="evidence" value="ECO:0007669"/>
    <property type="project" value="TreeGrafter"/>
</dbReference>
<evidence type="ECO:0000256" key="3">
    <source>
        <dbReference type="ARBA" id="ARBA00023002"/>
    </source>
</evidence>
<feature type="domain" description="Acyl-CoA dehydrogenase/oxidase C-terminal" evidence="4">
    <location>
        <begin position="170"/>
        <end position="280"/>
    </location>
</feature>
<evidence type="ECO:0000256" key="1">
    <source>
        <dbReference type="ARBA" id="ARBA00022630"/>
    </source>
</evidence>
<evidence type="ECO:0000313" key="6">
    <source>
        <dbReference type="Proteomes" id="UP000544090"/>
    </source>
</evidence>
<name>A0A7X6K6S8_9MICC</name>
<evidence type="ECO:0000256" key="2">
    <source>
        <dbReference type="ARBA" id="ARBA00022827"/>
    </source>
</evidence>
<dbReference type="Gene3D" id="1.20.140.10">
    <property type="entry name" value="Butyryl-CoA Dehydrogenase, subunit A, domain 3"/>
    <property type="match status" value="1"/>
</dbReference>
<dbReference type="InterPro" id="IPR036250">
    <property type="entry name" value="AcylCo_DH-like_C"/>
</dbReference>
<sequence length="324" mass="34639">MKNQLSDEAVALGEAVDDTLAAAGGVDLTRRAEADPAARAALIGPLLEELGLWEIEPLADQVQLEAAAAACRAAGRHVLAYPIAERFAAPEGSEGLLLVPSTGRRVAPHADLGLSWSAVELTGLQRPVLSTGGSLHTKLGSFAGEVQVGEACGTLERETALLITLQMWWLLGVLERAGADTLTYVKEREQFGRTLAKFQSVQFTLTDLTVAAQSLAELAKYTLWSLAQDDHEPVWLTDALSLRLSGLEAADAVMRRAHQLHGAMGFADETNVSWYSRISQPVRRLPAGLSQTEAAVVESMGTDRFTNLFTPLPSAVRPEGALAH</sequence>
<evidence type="ECO:0000313" key="5">
    <source>
        <dbReference type="EMBL" id="NKX55895.1"/>
    </source>
</evidence>
<reference evidence="5 6" key="1">
    <citation type="submission" date="2020-04" db="EMBL/GenBank/DDBJ databases">
        <title>Arthrobacter sp. nov.</title>
        <authorList>
            <person name="Liu S."/>
        </authorList>
    </citation>
    <scope>NUCLEOTIDE SEQUENCE [LARGE SCALE GENOMIC DNA]</scope>
    <source>
        <strain evidence="5 6">E918</strain>
    </source>
</reference>
<comment type="caution">
    <text evidence="5">The sequence shown here is derived from an EMBL/GenBank/DDBJ whole genome shotgun (WGS) entry which is preliminary data.</text>
</comment>
<keyword evidence="2" id="KW-0274">FAD</keyword>
<dbReference type="InterPro" id="IPR009075">
    <property type="entry name" value="AcylCo_DH/oxidase_C"/>
</dbReference>
<dbReference type="RefSeq" id="WP_168487737.1">
    <property type="nucleotide sequence ID" value="NZ_JAAZSQ010000017.1"/>
</dbReference>
<dbReference type="EMBL" id="JAAZSQ010000017">
    <property type="protein sequence ID" value="NKX55895.1"/>
    <property type="molecule type" value="Genomic_DNA"/>
</dbReference>
<dbReference type="Proteomes" id="UP000544090">
    <property type="component" value="Unassembled WGS sequence"/>
</dbReference>
<dbReference type="AlphaFoldDB" id="A0A7X6K6S8"/>
<keyword evidence="3" id="KW-0560">Oxidoreductase</keyword>